<dbReference type="KEGG" id="pfj:MYCFIDRAFT_177779"/>
<dbReference type="EMBL" id="KB446562">
    <property type="protein sequence ID" value="EME79117.1"/>
    <property type="molecule type" value="Genomic_DNA"/>
</dbReference>
<accession>M3ANS5</accession>
<sequence length="83" mass="9691">MPAEQPDGVWAGDQNSKLRRHIEIIAVKRLMPISQNWLASSNWQAHYVAAFNSRPIAVSGYIRGIFYIYTKRWTHRSKGQTRY</sequence>
<dbReference type="Proteomes" id="UP000016932">
    <property type="component" value="Unassembled WGS sequence"/>
</dbReference>
<keyword evidence="2" id="KW-1185">Reference proteome</keyword>
<dbReference type="HOGENOM" id="CLU_2543540_0_0_1"/>
<dbReference type="GeneID" id="19333842"/>
<gene>
    <name evidence="1" type="ORF">MYCFIDRAFT_177779</name>
</gene>
<dbReference type="RefSeq" id="XP_007929921.1">
    <property type="nucleotide sequence ID" value="XM_007931730.1"/>
</dbReference>
<organism evidence="1 2">
    <name type="scientific">Pseudocercospora fijiensis (strain CIRAD86)</name>
    <name type="common">Black leaf streak disease fungus</name>
    <name type="synonym">Mycosphaerella fijiensis</name>
    <dbReference type="NCBI Taxonomy" id="383855"/>
    <lineage>
        <taxon>Eukaryota</taxon>
        <taxon>Fungi</taxon>
        <taxon>Dikarya</taxon>
        <taxon>Ascomycota</taxon>
        <taxon>Pezizomycotina</taxon>
        <taxon>Dothideomycetes</taxon>
        <taxon>Dothideomycetidae</taxon>
        <taxon>Mycosphaerellales</taxon>
        <taxon>Mycosphaerellaceae</taxon>
        <taxon>Pseudocercospora</taxon>
    </lineage>
</organism>
<dbReference type="VEuPathDB" id="FungiDB:MYCFIDRAFT_177779"/>
<dbReference type="AlphaFoldDB" id="M3ANS5"/>
<evidence type="ECO:0000313" key="2">
    <source>
        <dbReference type="Proteomes" id="UP000016932"/>
    </source>
</evidence>
<evidence type="ECO:0000313" key="1">
    <source>
        <dbReference type="EMBL" id="EME79117.1"/>
    </source>
</evidence>
<name>M3ANS5_PSEFD</name>
<protein>
    <submittedName>
        <fullName evidence="1">Uncharacterized protein</fullName>
    </submittedName>
</protein>
<proteinExistence type="predicted"/>
<reference evidence="1 2" key="1">
    <citation type="journal article" date="2012" name="PLoS Pathog.">
        <title>Diverse lifestyles and strategies of plant pathogenesis encoded in the genomes of eighteen Dothideomycetes fungi.</title>
        <authorList>
            <person name="Ohm R.A."/>
            <person name="Feau N."/>
            <person name="Henrissat B."/>
            <person name="Schoch C.L."/>
            <person name="Horwitz B.A."/>
            <person name="Barry K.W."/>
            <person name="Condon B.J."/>
            <person name="Copeland A.C."/>
            <person name="Dhillon B."/>
            <person name="Glaser F."/>
            <person name="Hesse C.N."/>
            <person name="Kosti I."/>
            <person name="LaButti K."/>
            <person name="Lindquist E.A."/>
            <person name="Lucas S."/>
            <person name="Salamov A.A."/>
            <person name="Bradshaw R.E."/>
            <person name="Ciuffetti L."/>
            <person name="Hamelin R.C."/>
            <person name="Kema G.H.J."/>
            <person name="Lawrence C."/>
            <person name="Scott J.A."/>
            <person name="Spatafora J.W."/>
            <person name="Turgeon B.G."/>
            <person name="de Wit P.J.G.M."/>
            <person name="Zhong S."/>
            <person name="Goodwin S.B."/>
            <person name="Grigoriev I.V."/>
        </authorList>
    </citation>
    <scope>NUCLEOTIDE SEQUENCE [LARGE SCALE GENOMIC DNA]</scope>
    <source>
        <strain evidence="1 2">CIRAD86</strain>
    </source>
</reference>